<dbReference type="Gene3D" id="3.90.640.10">
    <property type="entry name" value="Actin, Chain A, domain 4"/>
    <property type="match status" value="1"/>
</dbReference>
<sequence length="493" mass="56096">MSSFRLLLEEETLQTPPQPIRKQHKKKRQTSNETENTKVEETEFSKIHLNEIWVVILSFIDTKTQYKSLALVDKLICGILYSIPLLKSSLQRTFSGIISGEEEQDHLPLLNYGSMTLSKRIDRVFSSNDPLNIFGFASHSECSSESKYETETIPDIPLTFHNLYIGLLNRRLNITNRNVKLREFLGLGGCLDCPSCYNRKNNKQIHCEHFRILVKQDQNNNYILNLECKSCSLHQSVQLVTALDKIKKKSFNTTRMTSLIDEFILDLGSFTTKYGICADEIPNEFHSISGSYEKQGFAGVSKIACGTMVLKEKELTGNFRLRTVCPLVSRGQVKLANDTLLMFEHFLNHAFRSLYNLNGDPFSAQTLKEKSLNIVMSPQVQTIDSLKMLCTQVFDRHQIKRVSFLSSMENVAYIMKDKLNQDQLESSFILEHGHGLTQISSLSSGGSIVNTIPIGGMDVSKYIREHLQSDEPMLKLTELKEQFAKCLLPNQSI</sequence>
<dbReference type="RefSeq" id="XP_002681747.1">
    <property type="nucleotide sequence ID" value="XM_002681701.1"/>
</dbReference>
<dbReference type="Gene3D" id="3.30.420.40">
    <property type="match status" value="2"/>
</dbReference>
<accession>D2V274</accession>
<dbReference type="KEGG" id="ngr:NAEGRDRAFT_46094"/>
<name>D2V274_NAEGR</name>
<evidence type="ECO:0000256" key="1">
    <source>
        <dbReference type="SAM" id="MobiDB-lite"/>
    </source>
</evidence>
<dbReference type="EMBL" id="GG738849">
    <property type="protein sequence ID" value="EFC49003.1"/>
    <property type="molecule type" value="Genomic_DNA"/>
</dbReference>
<dbReference type="OrthoDB" id="10349216at2759"/>
<dbReference type="Gene3D" id="2.30.36.70">
    <property type="entry name" value="Actin, Chain A, domain 2"/>
    <property type="match status" value="1"/>
</dbReference>
<proteinExistence type="predicted"/>
<protein>
    <submittedName>
        <fullName evidence="2">Predicted protein</fullName>
    </submittedName>
</protein>
<evidence type="ECO:0000313" key="2">
    <source>
        <dbReference type="EMBL" id="EFC49003.1"/>
    </source>
</evidence>
<dbReference type="Proteomes" id="UP000006671">
    <property type="component" value="Unassembled WGS sequence"/>
</dbReference>
<organism evidence="3">
    <name type="scientific">Naegleria gruberi</name>
    <name type="common">Amoeba</name>
    <dbReference type="NCBI Taxonomy" id="5762"/>
    <lineage>
        <taxon>Eukaryota</taxon>
        <taxon>Discoba</taxon>
        <taxon>Heterolobosea</taxon>
        <taxon>Tetramitia</taxon>
        <taxon>Eutetramitia</taxon>
        <taxon>Vahlkampfiidae</taxon>
        <taxon>Naegleria</taxon>
    </lineage>
</organism>
<reference evidence="2 3" key="1">
    <citation type="journal article" date="2010" name="Cell">
        <title>The genome of Naegleria gruberi illuminates early eukaryotic versatility.</title>
        <authorList>
            <person name="Fritz-Laylin L.K."/>
            <person name="Prochnik S.E."/>
            <person name="Ginger M.L."/>
            <person name="Dacks J.B."/>
            <person name="Carpenter M.L."/>
            <person name="Field M.C."/>
            <person name="Kuo A."/>
            <person name="Paredez A."/>
            <person name="Chapman J."/>
            <person name="Pham J."/>
            <person name="Shu S."/>
            <person name="Neupane R."/>
            <person name="Cipriano M."/>
            <person name="Mancuso J."/>
            <person name="Tu H."/>
            <person name="Salamov A."/>
            <person name="Lindquist E."/>
            <person name="Shapiro H."/>
            <person name="Lucas S."/>
            <person name="Grigoriev I.V."/>
            <person name="Cande W.Z."/>
            <person name="Fulton C."/>
            <person name="Rokhsar D.S."/>
            <person name="Dawson S.C."/>
        </authorList>
    </citation>
    <scope>NUCLEOTIDE SEQUENCE [LARGE SCALE GENOMIC DNA]</scope>
    <source>
        <strain evidence="2 3">NEG-M</strain>
    </source>
</reference>
<dbReference type="VEuPathDB" id="AmoebaDB:NAEGRDRAFT_46094"/>
<feature type="region of interest" description="Disordered" evidence="1">
    <location>
        <begin position="11"/>
        <end position="40"/>
    </location>
</feature>
<dbReference type="GeneID" id="8861378"/>
<gene>
    <name evidence="2" type="ORF">NAEGRDRAFT_46094</name>
</gene>
<keyword evidence="3" id="KW-1185">Reference proteome</keyword>
<dbReference type="AlphaFoldDB" id="D2V274"/>
<evidence type="ECO:0000313" key="3">
    <source>
        <dbReference type="Proteomes" id="UP000006671"/>
    </source>
</evidence>
<dbReference type="InParanoid" id="D2V274"/>